<organism evidence="1 2">
    <name type="scientific">Eretmocerus hayati</name>
    <dbReference type="NCBI Taxonomy" id="131215"/>
    <lineage>
        <taxon>Eukaryota</taxon>
        <taxon>Metazoa</taxon>
        <taxon>Ecdysozoa</taxon>
        <taxon>Arthropoda</taxon>
        <taxon>Hexapoda</taxon>
        <taxon>Insecta</taxon>
        <taxon>Pterygota</taxon>
        <taxon>Neoptera</taxon>
        <taxon>Endopterygota</taxon>
        <taxon>Hymenoptera</taxon>
        <taxon>Apocrita</taxon>
        <taxon>Proctotrupomorpha</taxon>
        <taxon>Chalcidoidea</taxon>
        <taxon>Aphelinidae</taxon>
        <taxon>Aphelininae</taxon>
        <taxon>Eretmocerus</taxon>
    </lineage>
</organism>
<proteinExistence type="predicted"/>
<comment type="caution">
    <text evidence="1">The sequence shown here is derived from an EMBL/GenBank/DDBJ whole genome shotgun (WGS) entry which is preliminary data.</text>
</comment>
<protein>
    <submittedName>
        <fullName evidence="1">Uncharacterized protein</fullName>
    </submittedName>
</protein>
<name>A0ACC2P8G9_9HYME</name>
<gene>
    <name evidence="1" type="ORF">QAD02_015078</name>
</gene>
<dbReference type="EMBL" id="CM056742">
    <property type="protein sequence ID" value="KAJ8679291.1"/>
    <property type="molecule type" value="Genomic_DNA"/>
</dbReference>
<reference evidence="1" key="1">
    <citation type="submission" date="2023-04" db="EMBL/GenBank/DDBJ databases">
        <title>A chromosome-level genome assembly of the parasitoid wasp Eretmocerus hayati.</title>
        <authorList>
            <person name="Zhong Y."/>
            <person name="Liu S."/>
            <person name="Liu Y."/>
        </authorList>
    </citation>
    <scope>NUCLEOTIDE SEQUENCE</scope>
    <source>
        <strain evidence="1">ZJU_SS_LIU_2023</strain>
    </source>
</reference>
<feature type="non-terminal residue" evidence="1">
    <location>
        <position position="1"/>
    </location>
</feature>
<evidence type="ECO:0000313" key="1">
    <source>
        <dbReference type="EMBL" id="KAJ8679291.1"/>
    </source>
</evidence>
<dbReference type="Proteomes" id="UP001239111">
    <property type="component" value="Chromosome 2"/>
</dbReference>
<evidence type="ECO:0000313" key="2">
    <source>
        <dbReference type="Proteomes" id="UP001239111"/>
    </source>
</evidence>
<accession>A0ACC2P8G9</accession>
<keyword evidence="2" id="KW-1185">Reference proteome</keyword>
<sequence length="1333" mass="149331">EPLRHLHEIHDKIHQMRDLTLALSDRGGHGGDHLARFSTSCPSLCPLISIDGVPQQHHHQHSHGQHMDQDGSDPDLLTNCSTNSSPTHFASGGGHHGACSQILQGIDRRRSWTDLEDSRQHRRGSDHNHLTATQNIRQRSISLSSLESDLDLELDNKSRTRDASNKPRTSVSQSSTHSLNEADFIQNEFKKVVVKRGGQRLGENHNLMPGVTGSRLPLQKSISTPSIVIPPGQAHLTETGARVPASLSTTAYDDRHLEKTKKKRGSLFSRKKKDKSGKKPAQQHQWAPINVSSQGNNSCDFCMKSFSNKPALHCESCGAIIHQAQTCKDSYNQECTKSKPVSKSSFKSLSGVSISSSSSIVKRSSSSALPLPASNTSGNQTINEERDGDGGSHRDVSSGLEENDFDEVQFSLEEFDRDHPELGLGREEPDSWSAWVGRQRAMSLAENDERKVKRQEHIYEFILTEKHHCLVLLAMQRVFVDNLRKLFGMNSSMLDRMFPKLQELMDIHFRFLSRLRLRQSESQLVPTIADLLIEQFSDENSNRMKNAYGEFCSRHRDAVDAYKQYQQADPKFAKFVRHCQNNPLLKKKGIHECILFVTQRLTKYPLLVEPLIKTGTSPEELVAMREALSLVKNILKEVDACVADKERTDRKLDIYHKIDPKSWANYRGNKFKKSDILASNRNLKFEGSANFILPRSKPVAVLVVCLTDVLFFLTGDQKYVFFIPDDSVGVLSLQGTLMRDKDRTESRIYLIHVTSKSEPSQMFELEIKNPRDKKIWFDSIRDAVKNCPQERDNPCSGENDSVSELKDARSPSLSKLSSEERSLLAKESRVQSIHDELRKVDESLTPLFEHKMELHMKLYHAINAPTSNENSISKLDKNCKGIPDYLRLIRGEGISSTQIWKEILEAVQEAMRLAQTLTCGAGGGNLSRSVSSAGERHSEAYVPASLAVPRRAETFAGFDHNKERSWRDSVGLSNALLPPPKGSEVDVNEHATLKDEDELDAYRDQREVAVKLSHNVHTLLGIINNQMTTIESLQAQLASFKDGSMSKSINRPNPNRQLEELRNLQDQLSRERDEFRSASQQERAQLEEERAELNKLRNQLSAEQRDVETQRDQLYRKLEALSRQGVPLSTTGAPVSVVPLAHSSSSSSSDACQSGSRKKSQTDEKGMIPQNLFSATNQQKVQQLPVKQQLPLKLASISNNSSSRGGSFTGNNSPDRHSRTGSSPAVVGSSSTLSSPELGSGSQQNNGSSALSYLSMSNRSNLNSNSRLKQSRNNHLRKKCYFCDVFCALGASILIDRAVLLLEAQPPLILQARLRRGRLLPKKQRNSRHPEIE</sequence>